<keyword evidence="2" id="KW-0732">Signal</keyword>
<gene>
    <name evidence="3" type="ORF">SS37A_12110</name>
</gene>
<feature type="signal peptide" evidence="2">
    <location>
        <begin position="1"/>
        <end position="29"/>
    </location>
</feature>
<dbReference type="Proteomes" id="UP001317629">
    <property type="component" value="Chromosome"/>
</dbReference>
<feature type="region of interest" description="Disordered" evidence="1">
    <location>
        <begin position="127"/>
        <end position="149"/>
    </location>
</feature>
<dbReference type="RefSeq" id="WP_202073828.1">
    <property type="nucleotide sequence ID" value="NZ_AP027142.1"/>
</dbReference>
<proteinExistence type="predicted"/>
<evidence type="ECO:0000256" key="2">
    <source>
        <dbReference type="SAM" id="SignalP"/>
    </source>
</evidence>
<evidence type="ECO:0000256" key="1">
    <source>
        <dbReference type="SAM" id="MobiDB-lite"/>
    </source>
</evidence>
<sequence>MKISASSFLRSVASLSVLALLASAGAADAQSCQEDFQKLTERRMAQIQVLNNLGKAGKGKMDPNAACPAAKKLAAVESEMLGYMTKNKEWCNIPDNVVEGFKQAGAKTKNFASQACSAAAKMKQMMQQQREQAANGGMGAPPKLPSGPL</sequence>
<accession>A0ABM8E761</accession>
<keyword evidence="4" id="KW-1185">Reference proteome</keyword>
<dbReference type="EMBL" id="AP027142">
    <property type="protein sequence ID" value="BDV33682.1"/>
    <property type="molecule type" value="Genomic_DNA"/>
</dbReference>
<feature type="chain" id="PRO_5046175942" evidence="2">
    <location>
        <begin position="30"/>
        <end position="149"/>
    </location>
</feature>
<organism evidence="3 4">
    <name type="scientific">Methylocystis iwaonis</name>
    <dbReference type="NCBI Taxonomy" id="2885079"/>
    <lineage>
        <taxon>Bacteria</taxon>
        <taxon>Pseudomonadati</taxon>
        <taxon>Pseudomonadota</taxon>
        <taxon>Alphaproteobacteria</taxon>
        <taxon>Hyphomicrobiales</taxon>
        <taxon>Methylocystaceae</taxon>
        <taxon>Methylocystis</taxon>
    </lineage>
</organism>
<evidence type="ECO:0000313" key="3">
    <source>
        <dbReference type="EMBL" id="BDV33682.1"/>
    </source>
</evidence>
<reference evidence="3 4" key="1">
    <citation type="journal article" date="2023" name="Int. J. Syst. Evol. Microbiol.">
        <title>Methylocystis iwaonis sp. nov., a type II methane-oxidizing bacterium from surface soil of a rice paddy field in Japan, and emended description of the genus Methylocystis (ex Whittenbury et al. 1970) Bowman et al. 1993.</title>
        <authorList>
            <person name="Kaise H."/>
            <person name="Sawadogo J.B."/>
            <person name="Alam M.S."/>
            <person name="Ueno C."/>
            <person name="Dianou D."/>
            <person name="Shinjo R."/>
            <person name="Asakawa S."/>
        </authorList>
    </citation>
    <scope>NUCLEOTIDE SEQUENCE [LARGE SCALE GENOMIC DNA]</scope>
    <source>
        <strain evidence="3 4">SS37A-Re</strain>
    </source>
</reference>
<name>A0ABM8E761_9HYPH</name>
<evidence type="ECO:0000313" key="4">
    <source>
        <dbReference type="Proteomes" id="UP001317629"/>
    </source>
</evidence>
<protein>
    <submittedName>
        <fullName evidence="3">Uncharacterized protein</fullName>
    </submittedName>
</protein>